<evidence type="ECO:0000313" key="4">
    <source>
        <dbReference type="EMBL" id="BAB60333.1"/>
    </source>
</evidence>
<keyword evidence="2" id="KW-0472">Membrane</keyword>
<dbReference type="InterPro" id="IPR028300">
    <property type="entry name" value="Holliday_junct_resolvase-rel"/>
</dbReference>
<dbReference type="HOGENOM" id="CLU_105716_1_0_2"/>
<keyword evidence="1" id="KW-0175">Coiled coil</keyword>
<keyword evidence="2" id="KW-0812">Transmembrane</keyword>
<dbReference type="PaxDb" id="273116-14325429"/>
<name>Q979H0_THEVO</name>
<dbReference type="EMBL" id="BA000011">
    <property type="protein sequence ID" value="BAB60333.1"/>
    <property type="molecule type" value="Genomic_DNA"/>
</dbReference>
<dbReference type="PIRSF" id="PIRSF014735">
    <property type="entry name" value="UCP014735"/>
    <property type="match status" value="1"/>
</dbReference>
<evidence type="ECO:0000259" key="3">
    <source>
        <dbReference type="Pfam" id="PF10107"/>
    </source>
</evidence>
<reference evidence="4 5" key="2">
    <citation type="journal article" date="2000" name="Proc. Natl. Acad. Sci. U.S.A.">
        <title>Archaeal adaptation to higher temperatures revealed by genomic sequence of Thermoplasma volcanium.</title>
        <authorList>
            <person name="Kawashima T."/>
            <person name="Amano N."/>
            <person name="Koike H."/>
            <person name="Makino S."/>
            <person name="Higuchi S."/>
            <person name="Kawashima-Ohya Y."/>
            <person name="Watanabe K."/>
            <person name="Yamazaki M."/>
            <person name="Kanehori K."/>
            <person name="Kawamoto T."/>
            <person name="Nunoshiba T."/>
            <person name="Yamamoto Y."/>
            <person name="Aramaki H."/>
            <person name="Makino K."/>
            <person name="Suzuki M."/>
        </authorList>
    </citation>
    <scope>NUCLEOTIDE SEQUENCE [LARGE SCALE GENOMIC DNA]</scope>
    <source>
        <strain evidence="5">ATCC 51530 / DSM 4299 / JCM 9571 / NBRC 15438 / GSS1</strain>
    </source>
</reference>
<dbReference type="Proteomes" id="UP000001017">
    <property type="component" value="Chromosome"/>
</dbReference>
<organism evidence="4 5">
    <name type="scientific">Thermoplasma volcanium (strain ATCC 51530 / DSM 4299 / JCM 9571 / NBRC 15438 / GSS1)</name>
    <dbReference type="NCBI Taxonomy" id="273116"/>
    <lineage>
        <taxon>Archaea</taxon>
        <taxon>Methanobacteriati</taxon>
        <taxon>Thermoplasmatota</taxon>
        <taxon>Thermoplasmata</taxon>
        <taxon>Thermoplasmatales</taxon>
        <taxon>Thermoplasmataceae</taxon>
        <taxon>Thermoplasma</taxon>
    </lineage>
</organism>
<feature type="coiled-coil region" evidence="1">
    <location>
        <begin position="57"/>
        <end position="98"/>
    </location>
</feature>
<gene>
    <name evidence="4" type="ORF">TVG1219960</name>
</gene>
<feature type="domain" description="Holliday junction resolvase-related" evidence="3">
    <location>
        <begin position="28"/>
        <end position="179"/>
    </location>
</feature>
<dbReference type="AlphaFoldDB" id="Q979H0"/>
<reference evidence="4 5" key="1">
    <citation type="journal article" date="1999" name="Proc. Jpn. Acad.">
        <title>Determination of the complete genomic DNA sequence of Thermoplasma volvanium GSS1.</title>
        <authorList>
            <person name="Kawashima T."/>
            <person name="Yamamoto Y."/>
            <person name="Aramaki H."/>
            <person name="Nunoshiba T."/>
            <person name="Kawamoto T."/>
            <person name="Watanabe K."/>
            <person name="Yamazaki M."/>
            <person name="Kanehori K."/>
            <person name="Amano N."/>
            <person name="Ohya Y."/>
            <person name="Makino K."/>
            <person name="Suzuki M."/>
        </authorList>
    </citation>
    <scope>NUCLEOTIDE SEQUENCE [LARGE SCALE GENOMIC DNA]</scope>
    <source>
        <strain evidence="5">ATCC 51530 / DSM 4299 / JCM 9571 / NBRC 15438 / GSS1</strain>
    </source>
</reference>
<keyword evidence="5" id="KW-1185">Reference proteome</keyword>
<dbReference type="InterPro" id="IPR019287">
    <property type="entry name" value="Hday_junct_resolvase-rel_dom"/>
</dbReference>
<keyword evidence="2" id="KW-1133">Transmembrane helix</keyword>
<sequence length="190" mass="21676">MHHMRLIQLENIVFMNLITFLILVLAALFLVIVLLIFYIVSLKRSVLLKQHEVEMTLKKANELINEAMASREEAMKEKEEINKKIEDARRESVSKSRDVVVGRVSEQLAPFFPGFKYNPKDVRFIGTPIDLIIFDGMDNGNITSIVFLEVKSGASKLTEREKAVMEAINSGRVSFDIYRINTTNSAIDEI</sequence>
<protein>
    <submittedName>
        <fullName evidence="4">TVG1219960 protein</fullName>
    </submittedName>
</protein>
<accession>Q979H0</accession>
<dbReference type="STRING" id="273116.gene:9381992"/>
<dbReference type="Pfam" id="PF10107">
    <property type="entry name" value="Endonuc_Holl"/>
    <property type="match status" value="1"/>
</dbReference>
<evidence type="ECO:0000256" key="2">
    <source>
        <dbReference type="SAM" id="Phobius"/>
    </source>
</evidence>
<proteinExistence type="predicted"/>
<evidence type="ECO:0000313" key="5">
    <source>
        <dbReference type="Proteomes" id="UP000001017"/>
    </source>
</evidence>
<evidence type="ECO:0000256" key="1">
    <source>
        <dbReference type="SAM" id="Coils"/>
    </source>
</evidence>
<feature type="transmembrane region" description="Helical" evidence="2">
    <location>
        <begin position="12"/>
        <end position="40"/>
    </location>
</feature>
<dbReference type="KEGG" id="tvo:TVG1219960"/>
<dbReference type="eggNOG" id="arCOG05252">
    <property type="taxonomic scope" value="Archaea"/>
</dbReference>